<dbReference type="SUPFAM" id="SSF51219">
    <property type="entry name" value="TRAP-like"/>
    <property type="match status" value="1"/>
</dbReference>
<gene>
    <name evidence="1" type="ORF">ACFQWB_12065</name>
</gene>
<accession>A0ABW2V6I7</accession>
<dbReference type="Proteomes" id="UP001596528">
    <property type="component" value="Unassembled WGS sequence"/>
</dbReference>
<dbReference type="InterPro" id="IPR002838">
    <property type="entry name" value="AIM24"/>
</dbReference>
<evidence type="ECO:0000313" key="1">
    <source>
        <dbReference type="EMBL" id="MFC7750655.1"/>
    </source>
</evidence>
<reference evidence="2" key="1">
    <citation type="journal article" date="2019" name="Int. J. Syst. Evol. Microbiol.">
        <title>The Global Catalogue of Microorganisms (GCM) 10K type strain sequencing project: providing services to taxonomists for standard genome sequencing and annotation.</title>
        <authorList>
            <consortium name="The Broad Institute Genomics Platform"/>
            <consortium name="The Broad Institute Genome Sequencing Center for Infectious Disease"/>
            <person name="Wu L."/>
            <person name="Ma J."/>
        </authorList>
    </citation>
    <scope>NUCLEOTIDE SEQUENCE [LARGE SCALE GENOMIC DNA]</scope>
    <source>
        <strain evidence="2">JCM 18657</strain>
    </source>
</reference>
<name>A0ABW2V6I7_9BACL</name>
<protein>
    <submittedName>
        <fullName evidence="1">AIM24 family protein</fullName>
    </submittedName>
</protein>
<dbReference type="InterPro" id="IPR036983">
    <property type="entry name" value="AIM24_sf"/>
</dbReference>
<sequence>MNLIYHSQSSAAGEAGQAVEIGLDDAETLHVLHPDQLVAYQGPPAGRQDSLFDLPGLLRKKKLIRTRLTGPGRLWLALPPGFHLTSLPVGECEDLLFEYRNVLYYTEGIGMKTVWQQAKRSLLTRELVKMKFDGTGTIGLLTSGPLVPIALDPQTPLFADAGSLVAFPENARVELAVYGNHLASQHMRYQWKLTGRGYALLQAGRIDRRFEREFEQDGLLKRVLREVVPFGGVWFR</sequence>
<comment type="caution">
    <text evidence="1">The sequence shown here is derived from an EMBL/GenBank/DDBJ whole genome shotgun (WGS) entry which is preliminary data.</text>
</comment>
<dbReference type="RefSeq" id="WP_138788693.1">
    <property type="nucleotide sequence ID" value="NZ_JBHTGQ010000026.1"/>
</dbReference>
<dbReference type="Pfam" id="PF01987">
    <property type="entry name" value="AIM24"/>
    <property type="match status" value="1"/>
</dbReference>
<proteinExistence type="predicted"/>
<dbReference type="Gene3D" id="3.60.160.10">
    <property type="entry name" value="Mitochondrial biogenesis AIM24"/>
    <property type="match status" value="1"/>
</dbReference>
<dbReference type="InterPro" id="IPR016031">
    <property type="entry name" value="Trp_RNA-bd_attenuator-like_dom"/>
</dbReference>
<dbReference type="EMBL" id="JBHTGQ010000026">
    <property type="protein sequence ID" value="MFC7750655.1"/>
    <property type="molecule type" value="Genomic_DNA"/>
</dbReference>
<keyword evidence="2" id="KW-1185">Reference proteome</keyword>
<organism evidence="1 2">
    <name type="scientific">Paenibacillus thermoaerophilus</name>
    <dbReference type="NCBI Taxonomy" id="1215385"/>
    <lineage>
        <taxon>Bacteria</taxon>
        <taxon>Bacillati</taxon>
        <taxon>Bacillota</taxon>
        <taxon>Bacilli</taxon>
        <taxon>Bacillales</taxon>
        <taxon>Paenibacillaceae</taxon>
        <taxon>Paenibacillus</taxon>
    </lineage>
</organism>
<evidence type="ECO:0000313" key="2">
    <source>
        <dbReference type="Proteomes" id="UP001596528"/>
    </source>
</evidence>